<dbReference type="GeneID" id="9800912"/>
<dbReference type="HOGENOM" id="CLU_1779118_0_0_1"/>
<accession>E3LYN7</accession>
<protein>
    <submittedName>
        <fullName evidence="1">Uncharacterized protein</fullName>
    </submittedName>
</protein>
<dbReference type="Proteomes" id="UP000008281">
    <property type="component" value="Unassembled WGS sequence"/>
</dbReference>
<organism evidence="2">
    <name type="scientific">Caenorhabditis remanei</name>
    <name type="common">Caenorhabditis vulgaris</name>
    <dbReference type="NCBI Taxonomy" id="31234"/>
    <lineage>
        <taxon>Eukaryota</taxon>
        <taxon>Metazoa</taxon>
        <taxon>Ecdysozoa</taxon>
        <taxon>Nematoda</taxon>
        <taxon>Chromadorea</taxon>
        <taxon>Rhabditida</taxon>
        <taxon>Rhabditina</taxon>
        <taxon>Rhabditomorpha</taxon>
        <taxon>Rhabditoidea</taxon>
        <taxon>Rhabditidae</taxon>
        <taxon>Peloderinae</taxon>
        <taxon>Caenorhabditis</taxon>
    </lineage>
</organism>
<dbReference type="KEGG" id="crq:GCK72_010306"/>
<dbReference type="AlphaFoldDB" id="E3LYN7"/>
<keyword evidence="2" id="KW-1185">Reference proteome</keyword>
<dbReference type="EMBL" id="DS268419">
    <property type="protein sequence ID" value="EFO86795.1"/>
    <property type="molecule type" value="Genomic_DNA"/>
</dbReference>
<evidence type="ECO:0000313" key="2">
    <source>
        <dbReference type="Proteomes" id="UP000008281"/>
    </source>
</evidence>
<dbReference type="InParanoid" id="E3LYN7"/>
<proteinExistence type="predicted"/>
<sequence length="157" mass="17906">MKKKLLPQLDNIGKVMRTLSAILFVAVSLSSAQLMPSAKHNQFIELNLNRYNNDDHIIRSDISVPDVVVNRHHISSEDIVEKLKEHVKEAAEHFLTLDDTEKLHASIDLPQAIHSSQWTNNNGKRSVNEGVDYEATAELYKQALSFLDKYDVEMRLN</sequence>
<dbReference type="CTD" id="9800912"/>
<dbReference type="OMA" id="HNTFIEG"/>
<reference evidence="1" key="1">
    <citation type="submission" date="2007-07" db="EMBL/GenBank/DDBJ databases">
        <title>PCAP assembly of the Caenorhabditis remanei genome.</title>
        <authorList>
            <consortium name="The Caenorhabditis remanei Sequencing Consortium"/>
            <person name="Wilson R.K."/>
        </authorList>
    </citation>
    <scope>NUCLEOTIDE SEQUENCE [LARGE SCALE GENOMIC DNA]</scope>
    <source>
        <strain evidence="1">PB4641</strain>
    </source>
</reference>
<dbReference type="eggNOG" id="ENOG502TINC">
    <property type="taxonomic scope" value="Eukaryota"/>
</dbReference>
<gene>
    <name evidence="1" type="ORF">CRE_04885</name>
</gene>
<dbReference type="STRING" id="31234.E3LYN7"/>
<name>E3LYN7_CAERE</name>
<dbReference type="FunCoup" id="E3LYN7">
    <property type="interactions" value="1861"/>
</dbReference>
<evidence type="ECO:0000313" key="1">
    <source>
        <dbReference type="EMBL" id="EFO86795.1"/>
    </source>
</evidence>
<dbReference type="OrthoDB" id="5849955at2759"/>